<dbReference type="PANTHER" id="PTHR13463:SF3">
    <property type="entry name" value="PROTEIN C10"/>
    <property type="match status" value="1"/>
</dbReference>
<dbReference type="EMBL" id="NNAY01000510">
    <property type="protein sequence ID" value="OXU27921.1"/>
    <property type="molecule type" value="Genomic_DNA"/>
</dbReference>
<evidence type="ECO:0000256" key="2">
    <source>
        <dbReference type="ARBA" id="ARBA00007083"/>
    </source>
</evidence>
<proteinExistence type="inferred from homology"/>
<evidence type="ECO:0000256" key="4">
    <source>
        <dbReference type="ARBA" id="ARBA00022490"/>
    </source>
</evidence>
<dbReference type="Pfam" id="PF14974">
    <property type="entry name" value="P_C10"/>
    <property type="match status" value="1"/>
</dbReference>
<protein>
    <recommendedName>
        <fullName evidence="3">Protein C10</fullName>
    </recommendedName>
</protein>
<evidence type="ECO:0000313" key="5">
    <source>
        <dbReference type="EMBL" id="OXU27921.1"/>
    </source>
</evidence>
<evidence type="ECO:0000313" key="6">
    <source>
        <dbReference type="Proteomes" id="UP000215335"/>
    </source>
</evidence>
<reference evidence="5 6" key="1">
    <citation type="journal article" date="2017" name="Curr. Biol.">
        <title>The Evolution of Venom by Co-option of Single-Copy Genes.</title>
        <authorList>
            <person name="Martinson E.O."/>
            <person name="Mrinalini"/>
            <person name="Kelkar Y.D."/>
            <person name="Chang C.H."/>
            <person name="Werren J.H."/>
        </authorList>
    </citation>
    <scope>NUCLEOTIDE SEQUENCE [LARGE SCALE GENOMIC DNA]</scope>
    <source>
        <strain evidence="5 6">Alberta</strain>
        <tissue evidence="5">Whole body</tissue>
    </source>
</reference>
<dbReference type="GO" id="GO:0009791">
    <property type="term" value="P:post-embryonic development"/>
    <property type="evidence" value="ECO:0007669"/>
    <property type="project" value="TreeGrafter"/>
</dbReference>
<gene>
    <name evidence="5" type="ORF">TSAR_007580</name>
</gene>
<dbReference type="Proteomes" id="UP000215335">
    <property type="component" value="Unassembled WGS sequence"/>
</dbReference>
<dbReference type="InterPro" id="IPR026317">
    <property type="entry name" value="P_C10"/>
</dbReference>
<dbReference type="OrthoDB" id="75738at2759"/>
<comment type="similarity">
    <text evidence="2">Belongs to the UPF0456 family.</text>
</comment>
<comment type="caution">
    <text evidence="5">The sequence shown here is derived from an EMBL/GenBank/DDBJ whole genome shotgun (WGS) entry which is preliminary data.</text>
</comment>
<evidence type="ECO:0000256" key="1">
    <source>
        <dbReference type="ARBA" id="ARBA00004496"/>
    </source>
</evidence>
<keyword evidence="4" id="KW-0963">Cytoplasm</keyword>
<accession>A0A232FAQ0</accession>
<name>A0A232FAQ0_9HYME</name>
<sequence length="116" mass="12761">MTSTTNFTAEAAKAALSDVLTALEVPENVQKLNAAKENSGNEMLKTMQFVFPTVMQIQMEVIKKYGFPDGREGAVQFAQFIRSLEKDDTEVAKLHAQVRSYFLPSVPVNSSTDASL</sequence>
<organism evidence="5 6">
    <name type="scientific">Trichomalopsis sarcophagae</name>
    <dbReference type="NCBI Taxonomy" id="543379"/>
    <lineage>
        <taxon>Eukaryota</taxon>
        <taxon>Metazoa</taxon>
        <taxon>Ecdysozoa</taxon>
        <taxon>Arthropoda</taxon>
        <taxon>Hexapoda</taxon>
        <taxon>Insecta</taxon>
        <taxon>Pterygota</taxon>
        <taxon>Neoptera</taxon>
        <taxon>Endopterygota</taxon>
        <taxon>Hymenoptera</taxon>
        <taxon>Apocrita</taxon>
        <taxon>Proctotrupomorpha</taxon>
        <taxon>Chalcidoidea</taxon>
        <taxon>Pteromalidae</taxon>
        <taxon>Pteromalinae</taxon>
        <taxon>Trichomalopsis</taxon>
    </lineage>
</organism>
<dbReference type="PANTHER" id="PTHR13463">
    <property type="entry name" value="PROTEIN C10"/>
    <property type="match status" value="1"/>
</dbReference>
<dbReference type="GO" id="GO:0005737">
    <property type="term" value="C:cytoplasm"/>
    <property type="evidence" value="ECO:0007669"/>
    <property type="project" value="UniProtKB-SubCell"/>
</dbReference>
<keyword evidence="6" id="KW-1185">Reference proteome</keyword>
<dbReference type="AlphaFoldDB" id="A0A232FAQ0"/>
<comment type="subcellular location">
    <subcellularLocation>
        <location evidence="1">Cytoplasm</location>
    </subcellularLocation>
</comment>
<evidence type="ECO:0000256" key="3">
    <source>
        <dbReference type="ARBA" id="ARBA00020502"/>
    </source>
</evidence>